<evidence type="ECO:0000313" key="2">
    <source>
        <dbReference type="EMBL" id="MBZ1350979.1"/>
    </source>
</evidence>
<proteinExistence type="predicted"/>
<organism evidence="2 3">
    <name type="scientific">Zwartia hollandica</name>
    <dbReference type="NCBI Taxonomy" id="324606"/>
    <lineage>
        <taxon>Bacteria</taxon>
        <taxon>Pseudomonadati</taxon>
        <taxon>Pseudomonadota</taxon>
        <taxon>Betaproteobacteria</taxon>
        <taxon>Burkholderiales</taxon>
        <taxon>Alcaligenaceae</taxon>
        <taxon>Zwartia</taxon>
    </lineage>
</organism>
<dbReference type="RefSeq" id="WP_259661381.1">
    <property type="nucleotide sequence ID" value="NZ_JAHXRI010000007.1"/>
</dbReference>
<name>A0A953N9Y8_9BURK</name>
<keyword evidence="1" id="KW-0732">Signal</keyword>
<dbReference type="Proteomes" id="UP000739565">
    <property type="component" value="Unassembled WGS sequence"/>
</dbReference>
<feature type="signal peptide" evidence="1">
    <location>
        <begin position="1"/>
        <end position="29"/>
    </location>
</feature>
<evidence type="ECO:0000313" key="3">
    <source>
        <dbReference type="Proteomes" id="UP000739565"/>
    </source>
</evidence>
<dbReference type="AlphaFoldDB" id="A0A953N9Y8"/>
<comment type="caution">
    <text evidence="2">The sequence shown here is derived from an EMBL/GenBank/DDBJ whole genome shotgun (WGS) entry which is preliminary data.</text>
</comment>
<sequence length="197" mass="21526">MFNNYSVTVLKKIFLMLLLGLSAIGVAQADLLGDLTDGQHVLMIRHADAPGVGDPTGYKLDQCATQRNLGEYGRRQSVAIGQWLADRNVQSAKMFSSAWCRCIDTATLMNKGPVKIEAALGSFFGDMSRRDMQNRALQSLIASNLKAHPKQPLIYVTHHVNIEAFTGQAIGVGDIVVARVTPEGRYVSHQTFASPRP</sequence>
<dbReference type="Gene3D" id="3.40.50.1240">
    <property type="entry name" value="Phosphoglycerate mutase-like"/>
    <property type="match status" value="1"/>
</dbReference>
<dbReference type="CDD" id="cd07040">
    <property type="entry name" value="HP"/>
    <property type="match status" value="1"/>
</dbReference>
<gene>
    <name evidence="2" type="ORF">KZZ10_10015</name>
</gene>
<dbReference type="Pfam" id="PF00300">
    <property type="entry name" value="His_Phos_1"/>
    <property type="match status" value="1"/>
</dbReference>
<protein>
    <submittedName>
        <fullName evidence="2">Histidine phosphatase family protein</fullName>
    </submittedName>
</protein>
<accession>A0A953N9Y8</accession>
<reference evidence="2" key="1">
    <citation type="submission" date="2021-07" db="EMBL/GenBank/DDBJ databases">
        <title>New genus and species of the family Alcaligenaceae.</title>
        <authorList>
            <person name="Hahn M.W."/>
        </authorList>
    </citation>
    <scope>NUCLEOTIDE SEQUENCE</scope>
    <source>
        <strain evidence="2">LF4-65</strain>
    </source>
</reference>
<dbReference type="InterPro" id="IPR013078">
    <property type="entry name" value="His_Pase_superF_clade-1"/>
</dbReference>
<evidence type="ECO:0000256" key="1">
    <source>
        <dbReference type="SAM" id="SignalP"/>
    </source>
</evidence>
<dbReference type="InterPro" id="IPR029033">
    <property type="entry name" value="His_PPase_superfam"/>
</dbReference>
<feature type="chain" id="PRO_5037468336" evidence="1">
    <location>
        <begin position="30"/>
        <end position="197"/>
    </location>
</feature>
<keyword evidence="3" id="KW-1185">Reference proteome</keyword>
<dbReference type="EMBL" id="JAHXRI010000007">
    <property type="protein sequence ID" value="MBZ1350979.1"/>
    <property type="molecule type" value="Genomic_DNA"/>
</dbReference>
<dbReference type="SUPFAM" id="SSF53254">
    <property type="entry name" value="Phosphoglycerate mutase-like"/>
    <property type="match status" value="1"/>
</dbReference>